<feature type="transmembrane region" description="Helical" evidence="6">
    <location>
        <begin position="283"/>
        <end position="302"/>
    </location>
</feature>
<dbReference type="Proteomes" id="UP000193224">
    <property type="component" value="Unassembled WGS sequence"/>
</dbReference>
<name>A0A1X7BXH8_9RHOB</name>
<keyword evidence="5 6" id="KW-0472">Membrane</keyword>
<proteinExistence type="predicted"/>
<accession>A0A1X7BXH8</accession>
<keyword evidence="2" id="KW-1003">Cell membrane</keyword>
<dbReference type="AlphaFoldDB" id="A0A1X7BXH8"/>
<organism evidence="7 8">
    <name type="scientific">Roseovarius aestuarii</name>
    <dbReference type="NCBI Taxonomy" id="475083"/>
    <lineage>
        <taxon>Bacteria</taxon>
        <taxon>Pseudomonadati</taxon>
        <taxon>Pseudomonadota</taxon>
        <taxon>Alphaproteobacteria</taxon>
        <taxon>Rhodobacterales</taxon>
        <taxon>Roseobacteraceae</taxon>
        <taxon>Roseovarius</taxon>
    </lineage>
</organism>
<dbReference type="EMBL" id="FWXB01000023">
    <property type="protein sequence ID" value="SMC14304.1"/>
    <property type="molecule type" value="Genomic_DNA"/>
</dbReference>
<gene>
    <name evidence="7" type="ORF">ROA7745_04170</name>
</gene>
<evidence type="ECO:0000313" key="7">
    <source>
        <dbReference type="EMBL" id="SMC14304.1"/>
    </source>
</evidence>
<dbReference type="RefSeq" id="WP_085802203.1">
    <property type="nucleotide sequence ID" value="NZ_JAIMIB010000023.1"/>
</dbReference>
<dbReference type="InterPro" id="IPR000537">
    <property type="entry name" value="UbiA_prenyltransferase"/>
</dbReference>
<dbReference type="Pfam" id="PF01040">
    <property type="entry name" value="UbiA"/>
    <property type="match status" value="1"/>
</dbReference>
<dbReference type="OrthoDB" id="7594477at2"/>
<keyword evidence="4 6" id="KW-1133">Transmembrane helix</keyword>
<dbReference type="GO" id="GO:0016765">
    <property type="term" value="F:transferase activity, transferring alkyl or aryl (other than methyl) groups"/>
    <property type="evidence" value="ECO:0007669"/>
    <property type="project" value="InterPro"/>
</dbReference>
<evidence type="ECO:0000256" key="1">
    <source>
        <dbReference type="ARBA" id="ARBA00004141"/>
    </source>
</evidence>
<keyword evidence="3 6" id="KW-0812">Transmembrane</keyword>
<comment type="subcellular location">
    <subcellularLocation>
        <location evidence="1">Membrane</location>
        <topology evidence="1">Multi-pass membrane protein</topology>
    </subcellularLocation>
</comment>
<feature type="transmembrane region" description="Helical" evidence="6">
    <location>
        <begin position="245"/>
        <end position="262"/>
    </location>
</feature>
<evidence type="ECO:0000313" key="8">
    <source>
        <dbReference type="Proteomes" id="UP000193224"/>
    </source>
</evidence>
<dbReference type="InterPro" id="IPR044878">
    <property type="entry name" value="UbiA_sf"/>
</dbReference>
<protein>
    <submittedName>
        <fullName evidence="7">Prenyltransferase</fullName>
    </submittedName>
</protein>
<dbReference type="GO" id="GO:0016020">
    <property type="term" value="C:membrane"/>
    <property type="evidence" value="ECO:0007669"/>
    <property type="project" value="UniProtKB-SubCell"/>
</dbReference>
<evidence type="ECO:0000256" key="4">
    <source>
        <dbReference type="ARBA" id="ARBA00022989"/>
    </source>
</evidence>
<evidence type="ECO:0000256" key="6">
    <source>
        <dbReference type="SAM" id="Phobius"/>
    </source>
</evidence>
<keyword evidence="7" id="KW-0808">Transferase</keyword>
<feature type="transmembrane region" description="Helical" evidence="6">
    <location>
        <begin position="146"/>
        <end position="165"/>
    </location>
</feature>
<keyword evidence="8" id="KW-1185">Reference proteome</keyword>
<feature type="transmembrane region" description="Helical" evidence="6">
    <location>
        <begin position="46"/>
        <end position="66"/>
    </location>
</feature>
<evidence type="ECO:0000256" key="5">
    <source>
        <dbReference type="ARBA" id="ARBA00023136"/>
    </source>
</evidence>
<evidence type="ECO:0000256" key="2">
    <source>
        <dbReference type="ARBA" id="ARBA00022475"/>
    </source>
</evidence>
<feature type="transmembrane region" description="Helical" evidence="6">
    <location>
        <begin position="115"/>
        <end position="134"/>
    </location>
</feature>
<sequence length="303" mass="33817">MSLMNRFWIYQSERFPLKKTVPLLLVFSAASICVSARLAERPLPDWPAFVVGFVLAMCLFFQMRVCDEFKDAEDDRRYRPERPIPRGLVSPAEVLGLGLLTLPIAVAAAWLWYPPVLWCLLIVWVWLSAMTAEFGMPSWLKTRPILYLLSHMAIMPLIDLLLTSIEWLPAGGAPSQLWLFLALSFVNGCVLEIGRKLWAPENEIEGVDTYSALWGPRKATTIWLCCLLLSYALLVGTAFATGVGWISMSIGAFVLVPCMLGAQSYVRAPTAEAQERMDTISGLWVFFCYATAGFLPLLIGALT</sequence>
<evidence type="ECO:0000256" key="3">
    <source>
        <dbReference type="ARBA" id="ARBA00022692"/>
    </source>
</evidence>
<reference evidence="7 8" key="1">
    <citation type="submission" date="2017-03" db="EMBL/GenBank/DDBJ databases">
        <authorList>
            <person name="Afonso C.L."/>
            <person name="Miller P.J."/>
            <person name="Scott M.A."/>
            <person name="Spackman E."/>
            <person name="Goraichik I."/>
            <person name="Dimitrov K.M."/>
            <person name="Suarez D.L."/>
            <person name="Swayne D.E."/>
        </authorList>
    </citation>
    <scope>NUCLEOTIDE SEQUENCE [LARGE SCALE GENOMIC DNA]</scope>
    <source>
        <strain evidence="7 8">CECT 7745</strain>
    </source>
</reference>
<feature type="transmembrane region" description="Helical" evidence="6">
    <location>
        <begin position="177"/>
        <end position="198"/>
    </location>
</feature>
<dbReference type="Gene3D" id="1.10.357.140">
    <property type="entry name" value="UbiA prenyltransferase"/>
    <property type="match status" value="1"/>
</dbReference>
<feature type="transmembrane region" description="Helical" evidence="6">
    <location>
        <begin position="219"/>
        <end position="239"/>
    </location>
</feature>
<feature type="transmembrane region" description="Helical" evidence="6">
    <location>
        <begin position="87"/>
        <end position="109"/>
    </location>
</feature>